<evidence type="ECO:0000256" key="12">
    <source>
        <dbReference type="ARBA" id="ARBA00023180"/>
    </source>
</evidence>
<evidence type="ECO:0000313" key="23">
    <source>
        <dbReference type="Proteomes" id="UP001231189"/>
    </source>
</evidence>
<dbReference type="InterPro" id="IPR000858">
    <property type="entry name" value="S_locus_glycoprot_dom"/>
</dbReference>
<evidence type="ECO:0000256" key="1">
    <source>
        <dbReference type="ARBA" id="ARBA00004251"/>
    </source>
</evidence>
<evidence type="ECO:0000256" key="7">
    <source>
        <dbReference type="ARBA" id="ARBA00022741"/>
    </source>
</evidence>
<dbReference type="Pfam" id="PF00954">
    <property type="entry name" value="S_locus_glycop"/>
    <property type="match status" value="1"/>
</dbReference>
<evidence type="ECO:0000256" key="16">
    <source>
        <dbReference type="PROSITE-ProRule" id="PRU10141"/>
    </source>
</evidence>
<dbReference type="Pfam" id="PF08276">
    <property type="entry name" value="PAN_2"/>
    <property type="match status" value="1"/>
</dbReference>
<dbReference type="SUPFAM" id="SSF51110">
    <property type="entry name" value="alpha-D-mannose-specific plant lectins"/>
    <property type="match status" value="1"/>
</dbReference>
<dbReference type="SMART" id="SM00220">
    <property type="entry name" value="S_TKc"/>
    <property type="match status" value="1"/>
</dbReference>
<dbReference type="FunFam" id="3.30.200.20:FF:000195">
    <property type="entry name" value="G-type lectin S-receptor-like serine/threonine-protein kinase"/>
    <property type="match status" value="1"/>
</dbReference>
<protein>
    <recommendedName>
        <fullName evidence="15">Receptor-like serine/threonine-protein kinase</fullName>
        <ecNumber evidence="15">2.7.11.1</ecNumber>
    </recommendedName>
</protein>
<keyword evidence="9 15" id="KW-0067">ATP-binding</keyword>
<dbReference type="PROSITE" id="PS00107">
    <property type="entry name" value="PROTEIN_KINASE_ATP"/>
    <property type="match status" value="1"/>
</dbReference>
<sequence>MDWKALACCTIVLSLLIFLPLSVSDDRLVQGKPLSPGDTIVSDSGAFALGFFNRSNSTSASLYLGIWYNDIPELTVVWVANRETPAANGTAPMLSFTNTFNLVVSEGNGGGRVLWKTDNMAAAPSSTPPTVVLLNTGNLVIRSSNGTTLWQSFDHHTDTLLPGMKLRFKYNKRGGDDERLVSWKGPADPSPGPFSLGGDPVTLLQLFLWNGTRPVVRGIPWGGNLVYSDRQNYQANSTTQVIIYLAVVDSDEDIYFTYSLSDGAPHTMFVLTYSGNFQTNSWSSKTLAWVVLGKWMDKECNRYGYCGTHGYCDETAGPVPTCKCLDGFEPASKENWAGGKFSAGCRRKEPLLGCGDNFIALPGMKWPDRFVSIGGDKSTLEECAAECSRNCSCVAYAHTNLSSSRSAGDIMRCFVWAGELIDTGKIGEELGGQTFYLRLAGLDAEAAEHGNRTKRNAARIMLPILGSSVLALVCISLAWFHFKGKKKRWTKHNNATLDGMSTLFELGEGNTSHDHEFPFVTLEEISLATHNFSETYMIGEGGFGKVYKVKLGGQDVAVKRLSKDSQQGTKEFKNEVILIAKLQHRNLVRLLGCCAEGDEKLLIYEYLPNGGLDATIFDESKKLLLDWATRFNIIKGVAKGLLYLHQDSRMTVIHRDLKAGNVLLDAEMKPKIADFGMARTFVDNQQNANTQRVVGTFGYMAPEYAMEGVFSTKSDIYSFGVLLLEVVTGLRRHCNSQTGFSSLTIYSWSMWKEGKTDELPDSSIIDTCSLDEVLLCIHVALLCVQENPDERPLMSYVVFVLENGSTTLPTPNQPSYFVRRSTEQKVQMSVNSCTITDIAGR</sequence>
<dbReference type="CDD" id="cd00028">
    <property type="entry name" value="B_lectin"/>
    <property type="match status" value="1"/>
</dbReference>
<dbReference type="PROSITE" id="PS50011">
    <property type="entry name" value="PROTEIN_KINASE_DOM"/>
    <property type="match status" value="1"/>
</dbReference>
<evidence type="ECO:0000256" key="15">
    <source>
        <dbReference type="PIRNR" id="PIRNR000641"/>
    </source>
</evidence>
<evidence type="ECO:0000313" key="22">
    <source>
        <dbReference type="EMBL" id="KAK1684188.1"/>
    </source>
</evidence>
<dbReference type="GO" id="GO:0048544">
    <property type="term" value="P:recognition of pollen"/>
    <property type="evidence" value="ECO:0007669"/>
    <property type="project" value="InterPro"/>
</dbReference>
<keyword evidence="17" id="KW-0812">Transmembrane</keyword>
<dbReference type="PROSITE" id="PS50927">
    <property type="entry name" value="BULB_LECTIN"/>
    <property type="match status" value="1"/>
</dbReference>
<dbReference type="SUPFAM" id="SSF56112">
    <property type="entry name" value="Protein kinase-like (PK-like)"/>
    <property type="match status" value="1"/>
</dbReference>
<dbReference type="GO" id="GO:0005524">
    <property type="term" value="F:ATP binding"/>
    <property type="evidence" value="ECO:0007669"/>
    <property type="project" value="UniProtKB-UniRule"/>
</dbReference>
<keyword evidence="11" id="KW-0675">Receptor</keyword>
<dbReference type="InterPro" id="IPR017441">
    <property type="entry name" value="Protein_kinase_ATP_BS"/>
</dbReference>
<keyword evidence="5 15" id="KW-0808">Transferase</keyword>
<dbReference type="GO" id="GO:0051707">
    <property type="term" value="P:response to other organism"/>
    <property type="evidence" value="ECO:0007669"/>
    <property type="project" value="UniProtKB-ARBA"/>
</dbReference>
<dbReference type="InterPro" id="IPR001245">
    <property type="entry name" value="Ser-Thr/Tyr_kinase_cat_dom"/>
</dbReference>
<evidence type="ECO:0000256" key="8">
    <source>
        <dbReference type="ARBA" id="ARBA00022777"/>
    </source>
</evidence>
<dbReference type="PROSITE" id="PS00108">
    <property type="entry name" value="PROTEIN_KINASE_ST"/>
    <property type="match status" value="1"/>
</dbReference>
<comment type="catalytic activity">
    <reaction evidence="13 15">
        <text>L-threonyl-[protein] + ATP = O-phospho-L-threonyl-[protein] + ADP + H(+)</text>
        <dbReference type="Rhea" id="RHEA:46608"/>
        <dbReference type="Rhea" id="RHEA-COMP:11060"/>
        <dbReference type="Rhea" id="RHEA-COMP:11605"/>
        <dbReference type="ChEBI" id="CHEBI:15378"/>
        <dbReference type="ChEBI" id="CHEBI:30013"/>
        <dbReference type="ChEBI" id="CHEBI:30616"/>
        <dbReference type="ChEBI" id="CHEBI:61977"/>
        <dbReference type="ChEBI" id="CHEBI:456216"/>
        <dbReference type="EC" id="2.7.11.1"/>
    </reaction>
</comment>
<keyword evidence="6 18" id="KW-0732">Signal</keyword>
<keyword evidence="8 15" id="KW-0418">Kinase</keyword>
<gene>
    <name evidence="22" type="ORF">QYE76_045036</name>
</gene>
<dbReference type="GO" id="GO:0005886">
    <property type="term" value="C:plasma membrane"/>
    <property type="evidence" value="ECO:0007669"/>
    <property type="project" value="UniProtKB-SubCell"/>
</dbReference>
<keyword evidence="7 15" id="KW-0547">Nucleotide-binding</keyword>
<dbReference type="EC" id="2.7.11.1" evidence="15"/>
<evidence type="ECO:0000259" key="20">
    <source>
        <dbReference type="PROSITE" id="PS50927"/>
    </source>
</evidence>
<keyword evidence="10" id="KW-1015">Disulfide bond</keyword>
<dbReference type="Gene3D" id="2.90.10.10">
    <property type="entry name" value="Bulb-type lectin domain"/>
    <property type="match status" value="1"/>
</dbReference>
<keyword evidence="4" id="KW-0245">EGF-like domain</keyword>
<dbReference type="CDD" id="cd01098">
    <property type="entry name" value="PAN_AP_plant"/>
    <property type="match status" value="1"/>
</dbReference>
<dbReference type="InterPro" id="IPR003609">
    <property type="entry name" value="Pan_app"/>
</dbReference>
<evidence type="ECO:0000256" key="4">
    <source>
        <dbReference type="ARBA" id="ARBA00022536"/>
    </source>
</evidence>
<feature type="domain" description="Apple" evidence="21">
    <location>
        <begin position="354"/>
        <end position="440"/>
    </location>
</feature>
<dbReference type="Pfam" id="PF01453">
    <property type="entry name" value="B_lectin"/>
    <property type="match status" value="1"/>
</dbReference>
<feature type="chain" id="PRO_5042158998" description="Receptor-like serine/threonine-protein kinase" evidence="18">
    <location>
        <begin position="25"/>
        <end position="841"/>
    </location>
</feature>
<accession>A0AAD8TM74</accession>
<dbReference type="Gene3D" id="1.10.510.10">
    <property type="entry name" value="Transferase(Phosphotransferase) domain 1"/>
    <property type="match status" value="1"/>
</dbReference>
<evidence type="ECO:0000256" key="10">
    <source>
        <dbReference type="ARBA" id="ARBA00023157"/>
    </source>
</evidence>
<evidence type="ECO:0000256" key="5">
    <source>
        <dbReference type="ARBA" id="ARBA00022679"/>
    </source>
</evidence>
<evidence type="ECO:0000256" key="18">
    <source>
        <dbReference type="SAM" id="SignalP"/>
    </source>
</evidence>
<feature type="transmembrane region" description="Helical" evidence="17">
    <location>
        <begin position="460"/>
        <end position="482"/>
    </location>
</feature>
<dbReference type="InterPro" id="IPR011009">
    <property type="entry name" value="Kinase-like_dom_sf"/>
</dbReference>
<evidence type="ECO:0000259" key="19">
    <source>
        <dbReference type="PROSITE" id="PS50011"/>
    </source>
</evidence>
<keyword evidence="3 15" id="KW-0723">Serine/threonine-protein kinase</keyword>
<comment type="catalytic activity">
    <reaction evidence="14 15">
        <text>L-seryl-[protein] + ATP = O-phospho-L-seryl-[protein] + ADP + H(+)</text>
        <dbReference type="Rhea" id="RHEA:17989"/>
        <dbReference type="Rhea" id="RHEA-COMP:9863"/>
        <dbReference type="Rhea" id="RHEA-COMP:11604"/>
        <dbReference type="ChEBI" id="CHEBI:15378"/>
        <dbReference type="ChEBI" id="CHEBI:29999"/>
        <dbReference type="ChEBI" id="CHEBI:30616"/>
        <dbReference type="ChEBI" id="CHEBI:83421"/>
        <dbReference type="ChEBI" id="CHEBI:456216"/>
        <dbReference type="EC" id="2.7.11.1"/>
    </reaction>
</comment>
<keyword evidence="2" id="KW-1003">Cell membrane</keyword>
<dbReference type="EMBL" id="JAUUTY010000002">
    <property type="protein sequence ID" value="KAK1684188.1"/>
    <property type="molecule type" value="Genomic_DNA"/>
</dbReference>
<feature type="domain" description="Protein kinase" evidence="19">
    <location>
        <begin position="532"/>
        <end position="808"/>
    </location>
</feature>
<comment type="similarity">
    <text evidence="15">Belongs to the protein kinase superfamily. Ser/Thr protein kinase family.</text>
</comment>
<evidence type="ECO:0000256" key="17">
    <source>
        <dbReference type="SAM" id="Phobius"/>
    </source>
</evidence>
<dbReference type="SMART" id="SM00108">
    <property type="entry name" value="B_lectin"/>
    <property type="match status" value="1"/>
</dbReference>
<dbReference type="PROSITE" id="PS50948">
    <property type="entry name" value="PAN"/>
    <property type="match status" value="1"/>
</dbReference>
<dbReference type="InterPro" id="IPR008271">
    <property type="entry name" value="Ser/Thr_kinase_AS"/>
</dbReference>
<proteinExistence type="inferred from homology"/>
<reference evidence="22" key="1">
    <citation type="submission" date="2023-07" db="EMBL/GenBank/DDBJ databases">
        <title>A chromosome-level genome assembly of Lolium multiflorum.</title>
        <authorList>
            <person name="Chen Y."/>
            <person name="Copetti D."/>
            <person name="Kolliker R."/>
            <person name="Studer B."/>
        </authorList>
    </citation>
    <scope>NUCLEOTIDE SEQUENCE</scope>
    <source>
        <strain evidence="22">02402/16</strain>
        <tissue evidence="22">Leaf</tissue>
    </source>
</reference>
<dbReference type="PANTHER" id="PTHR27002">
    <property type="entry name" value="RECEPTOR-LIKE SERINE/THREONINE-PROTEIN KINASE SD1-8"/>
    <property type="match status" value="1"/>
</dbReference>
<evidence type="ECO:0000256" key="14">
    <source>
        <dbReference type="ARBA" id="ARBA00048679"/>
    </source>
</evidence>
<dbReference type="SMART" id="SM00473">
    <property type="entry name" value="PAN_AP"/>
    <property type="match status" value="1"/>
</dbReference>
<dbReference type="Gene3D" id="3.30.200.20">
    <property type="entry name" value="Phosphorylase Kinase, domain 1"/>
    <property type="match status" value="1"/>
</dbReference>
<keyword evidence="17" id="KW-0472">Membrane</keyword>
<dbReference type="InterPro" id="IPR000719">
    <property type="entry name" value="Prot_kinase_dom"/>
</dbReference>
<comment type="subcellular location">
    <subcellularLocation>
        <location evidence="1">Cell membrane</location>
        <topology evidence="1">Single-pass type I membrane protein</topology>
    </subcellularLocation>
</comment>
<evidence type="ECO:0000256" key="11">
    <source>
        <dbReference type="ARBA" id="ARBA00023170"/>
    </source>
</evidence>
<dbReference type="FunFam" id="1.10.510.10:FF:000060">
    <property type="entry name" value="G-type lectin S-receptor-like serine/threonine-protein kinase"/>
    <property type="match status" value="1"/>
</dbReference>
<dbReference type="InterPro" id="IPR024171">
    <property type="entry name" value="SRK-like_kinase"/>
</dbReference>
<dbReference type="CDD" id="cd14066">
    <property type="entry name" value="STKc_IRAK"/>
    <property type="match status" value="1"/>
</dbReference>
<dbReference type="AlphaFoldDB" id="A0AAD8TM74"/>
<feature type="signal peptide" evidence="18">
    <location>
        <begin position="1"/>
        <end position="24"/>
    </location>
</feature>
<evidence type="ECO:0000256" key="3">
    <source>
        <dbReference type="ARBA" id="ARBA00022527"/>
    </source>
</evidence>
<comment type="caution">
    <text evidence="22">The sequence shown here is derived from an EMBL/GenBank/DDBJ whole genome shotgun (WGS) entry which is preliminary data.</text>
</comment>
<evidence type="ECO:0000256" key="9">
    <source>
        <dbReference type="ARBA" id="ARBA00022840"/>
    </source>
</evidence>
<dbReference type="PIRSF" id="PIRSF000641">
    <property type="entry name" value="SRK"/>
    <property type="match status" value="1"/>
</dbReference>
<dbReference type="Proteomes" id="UP001231189">
    <property type="component" value="Unassembled WGS sequence"/>
</dbReference>
<feature type="binding site" evidence="16">
    <location>
        <position position="559"/>
    </location>
    <ligand>
        <name>ATP</name>
        <dbReference type="ChEBI" id="CHEBI:30616"/>
    </ligand>
</feature>
<keyword evidence="17" id="KW-1133">Transmembrane helix</keyword>
<evidence type="ECO:0000256" key="2">
    <source>
        <dbReference type="ARBA" id="ARBA00022475"/>
    </source>
</evidence>
<keyword evidence="23" id="KW-1185">Reference proteome</keyword>
<keyword evidence="12" id="KW-0325">Glycoprotein</keyword>
<evidence type="ECO:0000259" key="21">
    <source>
        <dbReference type="PROSITE" id="PS50948"/>
    </source>
</evidence>
<dbReference type="GO" id="GO:0004674">
    <property type="term" value="F:protein serine/threonine kinase activity"/>
    <property type="evidence" value="ECO:0007669"/>
    <property type="project" value="UniProtKB-KW"/>
</dbReference>
<dbReference type="PANTHER" id="PTHR27002:SF901">
    <property type="entry name" value="RECEPTOR-LIKE SERINE_THREONINE-PROTEIN KINASE"/>
    <property type="match status" value="1"/>
</dbReference>
<dbReference type="Pfam" id="PF07714">
    <property type="entry name" value="PK_Tyr_Ser-Thr"/>
    <property type="match status" value="1"/>
</dbReference>
<dbReference type="InterPro" id="IPR001480">
    <property type="entry name" value="Bulb-type_lectin_dom"/>
</dbReference>
<evidence type="ECO:0000256" key="6">
    <source>
        <dbReference type="ARBA" id="ARBA00022729"/>
    </source>
</evidence>
<organism evidence="22 23">
    <name type="scientific">Lolium multiflorum</name>
    <name type="common">Italian ryegrass</name>
    <name type="synonym">Lolium perenne subsp. multiflorum</name>
    <dbReference type="NCBI Taxonomy" id="4521"/>
    <lineage>
        <taxon>Eukaryota</taxon>
        <taxon>Viridiplantae</taxon>
        <taxon>Streptophyta</taxon>
        <taxon>Embryophyta</taxon>
        <taxon>Tracheophyta</taxon>
        <taxon>Spermatophyta</taxon>
        <taxon>Magnoliopsida</taxon>
        <taxon>Liliopsida</taxon>
        <taxon>Poales</taxon>
        <taxon>Poaceae</taxon>
        <taxon>BOP clade</taxon>
        <taxon>Pooideae</taxon>
        <taxon>Poodae</taxon>
        <taxon>Poeae</taxon>
        <taxon>Poeae Chloroplast Group 2 (Poeae type)</taxon>
        <taxon>Loliodinae</taxon>
        <taxon>Loliinae</taxon>
        <taxon>Lolium</taxon>
    </lineage>
</organism>
<dbReference type="InterPro" id="IPR036426">
    <property type="entry name" value="Bulb-type_lectin_dom_sf"/>
</dbReference>
<name>A0AAD8TM74_LOLMU</name>
<evidence type="ECO:0000256" key="13">
    <source>
        <dbReference type="ARBA" id="ARBA00047899"/>
    </source>
</evidence>
<feature type="domain" description="Bulb-type lectin" evidence="20">
    <location>
        <begin position="25"/>
        <end position="154"/>
    </location>
</feature>